<keyword evidence="2" id="KW-1185">Reference proteome</keyword>
<gene>
    <name evidence="1" type="ORF">CEXT_645471</name>
</gene>
<evidence type="ECO:0000313" key="2">
    <source>
        <dbReference type="Proteomes" id="UP001054945"/>
    </source>
</evidence>
<accession>A0AAV4XWX5</accession>
<name>A0AAV4XWX5_CAEEX</name>
<evidence type="ECO:0000313" key="1">
    <source>
        <dbReference type="EMBL" id="GIY98431.1"/>
    </source>
</evidence>
<dbReference type="EMBL" id="BPLR01000926">
    <property type="protein sequence ID" value="GIY98431.1"/>
    <property type="molecule type" value="Genomic_DNA"/>
</dbReference>
<proteinExistence type="predicted"/>
<reference evidence="1 2" key="1">
    <citation type="submission" date="2021-06" db="EMBL/GenBank/DDBJ databases">
        <title>Caerostris extrusa draft genome.</title>
        <authorList>
            <person name="Kono N."/>
            <person name="Arakawa K."/>
        </authorList>
    </citation>
    <scope>NUCLEOTIDE SEQUENCE [LARGE SCALE GENOMIC DNA]</scope>
</reference>
<dbReference type="Proteomes" id="UP001054945">
    <property type="component" value="Unassembled WGS sequence"/>
</dbReference>
<dbReference type="AlphaFoldDB" id="A0AAV4XWX5"/>
<protein>
    <recommendedName>
        <fullName evidence="3">Ribosomal protein S10</fullName>
    </recommendedName>
</protein>
<comment type="caution">
    <text evidence="1">The sequence shown here is derived from an EMBL/GenBank/DDBJ whole genome shotgun (WGS) entry which is preliminary data.</text>
</comment>
<organism evidence="1 2">
    <name type="scientific">Caerostris extrusa</name>
    <name type="common">Bark spider</name>
    <name type="synonym">Caerostris bankana</name>
    <dbReference type="NCBI Taxonomy" id="172846"/>
    <lineage>
        <taxon>Eukaryota</taxon>
        <taxon>Metazoa</taxon>
        <taxon>Ecdysozoa</taxon>
        <taxon>Arthropoda</taxon>
        <taxon>Chelicerata</taxon>
        <taxon>Arachnida</taxon>
        <taxon>Araneae</taxon>
        <taxon>Araneomorphae</taxon>
        <taxon>Entelegynae</taxon>
        <taxon>Araneoidea</taxon>
        <taxon>Araneidae</taxon>
        <taxon>Caerostris</taxon>
    </lineage>
</organism>
<sequence>MRNIQIFVNLPSVRRLAPFGVRSDSLVTPYHPAESEWEAVFEVSRYKQKQEKEYKLIIGTPFFRSLAHNTNRKCTSHVDTLSQGCFLLKKGALESPLIPQEGTAAPHELLRS</sequence>
<evidence type="ECO:0008006" key="3">
    <source>
        <dbReference type="Google" id="ProtNLM"/>
    </source>
</evidence>